<keyword evidence="6 7" id="KW-0520">NAD</keyword>
<evidence type="ECO:0000259" key="9">
    <source>
        <dbReference type="PROSITE" id="PS50263"/>
    </source>
</evidence>
<dbReference type="PANTHER" id="PTHR23090:SF9">
    <property type="entry name" value="GLUTAMINE-DEPENDENT NAD(+) SYNTHETASE"/>
    <property type="match status" value="1"/>
</dbReference>
<dbReference type="HAMAP" id="MF_02090">
    <property type="entry name" value="NadE_glutamine_dep"/>
    <property type="match status" value="1"/>
</dbReference>
<sequence>MSEFLCLYRQGFARVAACTTPITLAEPHENAAIVREWLEQCHAQGVAVAVFPELGLTGYTLEDLFFQQVVLEGAQEALLALVAQTADLMTVGIVGLPVRWGDSLYNCAAVFHRGRVLGIVPKTMLPRYREFYEPRHFTSGQGCSGTIMLGGQAVPFGTDLLFEVEDVPGLTLGVEICEDLWVPQPPSGALALAGATVLANLSASPVTVGRAEHRALLCRAQSMRTVSAYLYAAASEGESTTDLSWDGQLLLYEAGDCLASSDRFARQGAMIMADVDLDRLRQERLQSGYFTPSGGDRFRRIRLALEPEMKDWGLMRDVPRFPFVPARPELCEQDCREAWNIQVQALCQRLRAAHARTMIIGVSGGLDSALALLVAVKAADCLGWERSRVLARAMPGFATGGESLGMAHGLMESLGVSAGELDIRPTAQAMLAAIDHPYGRGEPVYDVTFENVQAGLRTDFLFRLANHHQGLVIGTGDMSELALGWCTYGVGDQMAHYNVNAGLPKTLIQHVIRWAAGHDDSFSASVRLVLEKIVAAEISPELVPDQGQGVQSTQQVIGPYSLQDFTLYYVLRHGFAPEKIAFLQFHAWRDAGTGSWPLNYPEQDRVAYDLPAIIHWMRLFMRRFFATSQFKRSAMPNGPKVVAGGSLSPRGDWRAPSDGTATLWLAALDRLGSLFINSYQL</sequence>
<protein>
    <recommendedName>
        <fullName evidence="7 8">Glutamine-dependent NAD(+) synthetase</fullName>
        <ecNumber evidence="7 8">6.3.5.1</ecNumber>
    </recommendedName>
    <alternativeName>
        <fullName evidence="7 8">NAD(+) synthase [glutamine-hydrolyzing]</fullName>
    </alternativeName>
</protein>
<name>A0ABT3WFH2_9PROT</name>
<dbReference type="Pfam" id="PF02540">
    <property type="entry name" value="NAD_synthase"/>
    <property type="match status" value="1"/>
</dbReference>
<comment type="pathway">
    <text evidence="1 7 8">Cofactor biosynthesis; NAD(+) biosynthesis; NAD(+) from deamido-NAD(+) (L-Gln route): step 1/1.</text>
</comment>
<evidence type="ECO:0000256" key="6">
    <source>
        <dbReference type="ARBA" id="ARBA00023027"/>
    </source>
</evidence>
<feature type="active site" description="Proton acceptor; for glutaminase activity" evidence="7">
    <location>
        <position position="53"/>
    </location>
</feature>
<dbReference type="SUPFAM" id="SSF52402">
    <property type="entry name" value="Adenine nucleotide alpha hydrolases-like"/>
    <property type="match status" value="1"/>
</dbReference>
<comment type="similarity">
    <text evidence="2 7 8">In the C-terminal section; belongs to the NAD synthetase family.</text>
</comment>
<dbReference type="Pfam" id="PF00795">
    <property type="entry name" value="CN_hydrolase"/>
    <property type="match status" value="1"/>
</dbReference>
<feature type="binding site" evidence="7">
    <location>
        <position position="204"/>
    </location>
    <ligand>
        <name>L-glutamine</name>
        <dbReference type="ChEBI" id="CHEBI:58359"/>
    </ligand>
</feature>
<feature type="binding site" evidence="7">
    <location>
        <begin position="361"/>
        <end position="368"/>
    </location>
    <ligand>
        <name>ATP</name>
        <dbReference type="ChEBI" id="CHEBI:30616"/>
    </ligand>
</feature>
<dbReference type="NCBIfam" id="NF002730">
    <property type="entry name" value="PRK02628.1"/>
    <property type="match status" value="1"/>
</dbReference>
<organism evidence="10 11">
    <name type="scientific">Bombella dulcis</name>
    <dbReference type="NCBI Taxonomy" id="2967339"/>
    <lineage>
        <taxon>Bacteria</taxon>
        <taxon>Pseudomonadati</taxon>
        <taxon>Pseudomonadota</taxon>
        <taxon>Alphaproteobacteria</taxon>
        <taxon>Acetobacterales</taxon>
        <taxon>Acetobacteraceae</taxon>
        <taxon>Bombella</taxon>
    </lineage>
</organism>
<dbReference type="PROSITE" id="PS50263">
    <property type="entry name" value="CN_HYDROLASE"/>
    <property type="match status" value="1"/>
</dbReference>
<dbReference type="Gene3D" id="3.40.50.620">
    <property type="entry name" value="HUPs"/>
    <property type="match status" value="1"/>
</dbReference>
<dbReference type="InterPro" id="IPR022310">
    <property type="entry name" value="NAD/GMP_synthase"/>
</dbReference>
<evidence type="ECO:0000313" key="10">
    <source>
        <dbReference type="EMBL" id="MCX5616378.1"/>
    </source>
</evidence>
<feature type="binding site" evidence="7">
    <location>
        <position position="480"/>
    </location>
    <ligand>
        <name>deamido-NAD(+)</name>
        <dbReference type="ChEBI" id="CHEBI:58437"/>
        <note>ligand shared between two neighboring subunits</note>
    </ligand>
</feature>
<reference evidence="10" key="1">
    <citation type="submission" date="2022-07" db="EMBL/GenBank/DDBJ databases">
        <title>Bombella genomes.</title>
        <authorList>
            <person name="Harer L."/>
            <person name="Styblova S."/>
            <person name="Ehrmann M."/>
        </authorList>
    </citation>
    <scope>NUCLEOTIDE SEQUENCE</scope>
    <source>
        <strain evidence="10">TMW 2.2559</strain>
    </source>
</reference>
<feature type="binding site" evidence="7">
    <location>
        <position position="451"/>
    </location>
    <ligand>
        <name>deamido-NAD(+)</name>
        <dbReference type="ChEBI" id="CHEBI:58437"/>
        <note>ligand shared between two neighboring subunits</note>
    </ligand>
</feature>
<comment type="function">
    <text evidence="7">Catalyzes the ATP-dependent amidation of deamido-NAD to form NAD. Uses L-glutamine as a nitrogen source.</text>
</comment>
<dbReference type="PANTHER" id="PTHR23090">
    <property type="entry name" value="NH 3 /GLUTAMINE-DEPENDENT NAD + SYNTHETASE"/>
    <property type="match status" value="1"/>
</dbReference>
<dbReference type="Gene3D" id="1.10.10.1140">
    <property type="entry name" value="Glutamine-dependent NAD+ synthetase, C-terminal domain"/>
    <property type="match status" value="1"/>
</dbReference>
<dbReference type="GO" id="GO:0008795">
    <property type="term" value="F:NAD+ synthase activity"/>
    <property type="evidence" value="ECO:0007669"/>
    <property type="project" value="UniProtKB-EC"/>
</dbReference>
<evidence type="ECO:0000256" key="4">
    <source>
        <dbReference type="ARBA" id="ARBA00022741"/>
    </source>
</evidence>
<comment type="catalytic activity">
    <reaction evidence="7 8">
        <text>deamido-NAD(+) + L-glutamine + ATP + H2O = L-glutamate + AMP + diphosphate + NAD(+) + H(+)</text>
        <dbReference type="Rhea" id="RHEA:24384"/>
        <dbReference type="ChEBI" id="CHEBI:15377"/>
        <dbReference type="ChEBI" id="CHEBI:15378"/>
        <dbReference type="ChEBI" id="CHEBI:29985"/>
        <dbReference type="ChEBI" id="CHEBI:30616"/>
        <dbReference type="ChEBI" id="CHEBI:33019"/>
        <dbReference type="ChEBI" id="CHEBI:57540"/>
        <dbReference type="ChEBI" id="CHEBI:58359"/>
        <dbReference type="ChEBI" id="CHEBI:58437"/>
        <dbReference type="ChEBI" id="CHEBI:456215"/>
        <dbReference type="EC" id="6.3.5.1"/>
    </reaction>
</comment>
<feature type="binding site" evidence="7">
    <location>
        <position position="475"/>
    </location>
    <ligand>
        <name>ATP</name>
        <dbReference type="ChEBI" id="CHEBI:30616"/>
    </ligand>
</feature>
<gene>
    <name evidence="7" type="primary">nadE</name>
    <name evidence="10" type="ORF">NQF87_05245</name>
</gene>
<evidence type="ECO:0000256" key="7">
    <source>
        <dbReference type="HAMAP-Rule" id="MF_02090"/>
    </source>
</evidence>
<evidence type="ECO:0000256" key="1">
    <source>
        <dbReference type="ARBA" id="ARBA00005188"/>
    </source>
</evidence>
<dbReference type="InterPro" id="IPR014729">
    <property type="entry name" value="Rossmann-like_a/b/a_fold"/>
</dbReference>
<evidence type="ECO:0000256" key="3">
    <source>
        <dbReference type="ARBA" id="ARBA00022598"/>
    </source>
</evidence>
<dbReference type="SUPFAM" id="SSF56317">
    <property type="entry name" value="Carbon-nitrogen hydrolase"/>
    <property type="match status" value="1"/>
</dbReference>
<accession>A0ABT3WFH2</accession>
<evidence type="ECO:0000256" key="5">
    <source>
        <dbReference type="ARBA" id="ARBA00022840"/>
    </source>
</evidence>
<feature type="active site" description="Nucleophile; for glutaminase activity" evidence="7">
    <location>
        <position position="177"/>
    </location>
</feature>
<feature type="binding site" evidence="7">
    <location>
        <position position="128"/>
    </location>
    <ligand>
        <name>L-glutamine</name>
        <dbReference type="ChEBI" id="CHEBI:58359"/>
    </ligand>
</feature>
<keyword evidence="3 7" id="KW-0436">Ligase</keyword>
<dbReference type="InterPro" id="IPR041856">
    <property type="entry name" value="NAD+_synth_C"/>
</dbReference>
<feature type="binding site" evidence="7">
    <location>
        <position position="210"/>
    </location>
    <ligand>
        <name>L-glutamine</name>
        <dbReference type="ChEBI" id="CHEBI:58359"/>
    </ligand>
</feature>
<feature type="binding site" evidence="7">
    <location>
        <begin position="485"/>
        <end position="488"/>
    </location>
    <ligand>
        <name>deamido-NAD(+)</name>
        <dbReference type="ChEBI" id="CHEBI:58437"/>
        <note>ligand shared between two neighboring subunits</note>
    </ligand>
</feature>
<dbReference type="PIRSF" id="PIRSF006630">
    <property type="entry name" value="NADS_GAT"/>
    <property type="match status" value="1"/>
</dbReference>
<dbReference type="CDD" id="cd07570">
    <property type="entry name" value="GAT_Gln-NAD-synth"/>
    <property type="match status" value="1"/>
</dbReference>
<feature type="domain" description="CN hydrolase" evidence="9">
    <location>
        <begin position="13"/>
        <end position="277"/>
    </location>
</feature>
<evidence type="ECO:0000313" key="11">
    <source>
        <dbReference type="Proteomes" id="UP001165633"/>
    </source>
</evidence>
<keyword evidence="11" id="KW-1185">Reference proteome</keyword>
<comment type="caution">
    <text evidence="10">The sequence shown here is derived from an EMBL/GenBank/DDBJ whole genome shotgun (WGS) entry which is preliminary data.</text>
</comment>
<dbReference type="EC" id="6.3.5.1" evidence="7 8"/>
<feature type="binding site" evidence="7">
    <location>
        <position position="631"/>
    </location>
    <ligand>
        <name>deamido-NAD(+)</name>
        <dbReference type="ChEBI" id="CHEBI:58437"/>
        <note>ligand shared between two neighboring subunits</note>
    </ligand>
</feature>
<evidence type="ECO:0000256" key="8">
    <source>
        <dbReference type="PIRNR" id="PIRNR006630"/>
    </source>
</evidence>
<dbReference type="InterPro" id="IPR014445">
    <property type="entry name" value="Gln-dep_NAD_synthase"/>
</dbReference>
<keyword evidence="5 7" id="KW-0067">ATP-binding</keyword>
<keyword evidence="4 7" id="KW-0547">Nucleotide-binding</keyword>
<dbReference type="InterPro" id="IPR036526">
    <property type="entry name" value="C-N_Hydrolase_sf"/>
</dbReference>
<dbReference type="InterPro" id="IPR003010">
    <property type="entry name" value="C-N_Hydrolase"/>
</dbReference>
<dbReference type="InterPro" id="IPR003694">
    <property type="entry name" value="NAD_synthase"/>
</dbReference>
<evidence type="ECO:0000256" key="2">
    <source>
        <dbReference type="ARBA" id="ARBA00007145"/>
    </source>
</evidence>
<dbReference type="RefSeq" id="WP_266127583.1">
    <property type="nucleotide sequence ID" value="NZ_JANIDV010000003.1"/>
</dbReference>
<dbReference type="Proteomes" id="UP001165633">
    <property type="component" value="Unassembled WGS sequence"/>
</dbReference>
<dbReference type="Gene3D" id="3.60.110.10">
    <property type="entry name" value="Carbon-nitrogen hydrolase"/>
    <property type="match status" value="1"/>
</dbReference>
<dbReference type="EMBL" id="JANIDV010000003">
    <property type="protein sequence ID" value="MCX5616378.1"/>
    <property type="molecule type" value="Genomic_DNA"/>
</dbReference>
<feature type="active site" description="For glutaminase activity" evidence="7">
    <location>
        <position position="122"/>
    </location>
</feature>
<proteinExistence type="inferred from homology"/>
<dbReference type="CDD" id="cd00553">
    <property type="entry name" value="NAD_synthase"/>
    <property type="match status" value="1"/>
</dbReference>